<reference evidence="9 10" key="1">
    <citation type="submission" date="2016-10" db="EMBL/GenBank/DDBJ databases">
        <authorList>
            <person name="de Groot N.N."/>
        </authorList>
    </citation>
    <scope>NUCLEOTIDE SEQUENCE [LARGE SCALE GENOMIC DNA]</scope>
    <source>
        <strain evidence="9 10">DSM 3857</strain>
    </source>
</reference>
<keyword evidence="5 7" id="KW-1133">Transmembrane helix</keyword>
<keyword evidence="4 7" id="KW-0812">Transmembrane</keyword>
<evidence type="ECO:0000256" key="7">
    <source>
        <dbReference type="SAM" id="Phobius"/>
    </source>
</evidence>
<dbReference type="PANTHER" id="PTHR43867">
    <property type="entry name" value="CELLULOSE SYNTHASE CATALYTIC SUBUNIT A [UDP-FORMING]"/>
    <property type="match status" value="1"/>
</dbReference>
<dbReference type="GO" id="GO:0016757">
    <property type="term" value="F:glycosyltransferase activity"/>
    <property type="evidence" value="ECO:0007669"/>
    <property type="project" value="UniProtKB-KW"/>
</dbReference>
<dbReference type="InterPro" id="IPR007831">
    <property type="entry name" value="T2SS_GspE_N"/>
</dbReference>
<sequence>MIEGRQIKPTAERAAVLRPQVPLPDQGLAALLLQSNVVTGDDLLRALAIQRSTGARLADILIRRRMVNDQQLYRAHARYWGTESVDLTTDPPDLRLMDQLGTTTCLRGTLLPWRRIGDMTVVVASHPDDYTAEKSALTACFGQTTLALAPAPQIDAQLLALRGAHMNRDALLQVPEAESCRGWGSERQMLLGWLVVVLTALWLMLAPISLALVLTGWTMTTLAIAVTMKLAATCAALRPPPCEGPPVLIPRLPTVSIMVALYREAGIAQRLVQRLGELDYPRDLLDILLVVEEEDRLTRNALAAADLPAWMRIIVVPDGKLKTKPRALNHGLRACRGSIIGVYDAEDAPDPDQIRKVVERFHNRGAQVACLQGVLDFYNPRTNWLSRCFTMEYATWFRLILPGMARLGFPIPLGGTTLFFRRAALEELGAWDAFNVTEDADLGMRLARHGYRTELIATTTMEEANCRALPWIKQRSRWLKGYMMTYVVHMRQPLLLWRQLGPRQFLGFQCIFVTTLTQFLLAPLLWSFWILPFGLPHPLIGVLPPWAALAISVIFALSEALQFATSWIALRLTPNRMNPLWALMLHFYFPLGSLASYKAAWEMVTRPFWWDKTSHGHFEGSGPA</sequence>
<feature type="transmembrane region" description="Helical" evidence="7">
    <location>
        <begin position="546"/>
        <end position="568"/>
    </location>
</feature>
<evidence type="ECO:0000256" key="5">
    <source>
        <dbReference type="ARBA" id="ARBA00022989"/>
    </source>
</evidence>
<keyword evidence="2" id="KW-0328">Glycosyltransferase</keyword>
<organism evidence="9 10">
    <name type="scientific">Gemmobacter aquatilis</name>
    <dbReference type="NCBI Taxonomy" id="933059"/>
    <lineage>
        <taxon>Bacteria</taxon>
        <taxon>Pseudomonadati</taxon>
        <taxon>Pseudomonadota</taxon>
        <taxon>Alphaproteobacteria</taxon>
        <taxon>Rhodobacterales</taxon>
        <taxon>Paracoccaceae</taxon>
        <taxon>Gemmobacter</taxon>
    </lineage>
</organism>
<feature type="transmembrane region" description="Helical" evidence="7">
    <location>
        <begin position="580"/>
        <end position="600"/>
    </location>
</feature>
<name>A0A1H8CLD3_9RHOB</name>
<comment type="subcellular location">
    <subcellularLocation>
        <location evidence="1">Membrane</location>
        <topology evidence="1">Multi-pass membrane protein</topology>
    </subcellularLocation>
</comment>
<dbReference type="Pfam" id="PF05157">
    <property type="entry name" value="MshEN"/>
    <property type="match status" value="1"/>
</dbReference>
<accession>A0A1H8CLD3</accession>
<evidence type="ECO:0000256" key="3">
    <source>
        <dbReference type="ARBA" id="ARBA00022679"/>
    </source>
</evidence>
<dbReference type="InterPro" id="IPR029044">
    <property type="entry name" value="Nucleotide-diphossugar_trans"/>
</dbReference>
<evidence type="ECO:0000313" key="9">
    <source>
        <dbReference type="EMBL" id="SEM95742.1"/>
    </source>
</evidence>
<dbReference type="InterPro" id="IPR050321">
    <property type="entry name" value="Glycosyltr_2/OpgH_subfam"/>
</dbReference>
<dbReference type="AlphaFoldDB" id="A0A1H8CLD3"/>
<evidence type="ECO:0000256" key="6">
    <source>
        <dbReference type="ARBA" id="ARBA00023136"/>
    </source>
</evidence>
<dbReference type="EMBL" id="FOCE01000002">
    <property type="protein sequence ID" value="SEM95742.1"/>
    <property type="molecule type" value="Genomic_DNA"/>
</dbReference>
<evidence type="ECO:0000313" key="10">
    <source>
        <dbReference type="Proteomes" id="UP000198761"/>
    </source>
</evidence>
<evidence type="ECO:0000256" key="2">
    <source>
        <dbReference type="ARBA" id="ARBA00022676"/>
    </source>
</evidence>
<dbReference type="OrthoDB" id="7431422at2"/>
<dbReference type="Pfam" id="PF13641">
    <property type="entry name" value="Glyco_tranf_2_3"/>
    <property type="match status" value="1"/>
</dbReference>
<gene>
    <name evidence="9" type="ORF">SAMN04488103_102553</name>
</gene>
<evidence type="ECO:0000256" key="4">
    <source>
        <dbReference type="ARBA" id="ARBA00022692"/>
    </source>
</evidence>
<dbReference type="Gene3D" id="3.90.550.10">
    <property type="entry name" value="Spore Coat Polysaccharide Biosynthesis Protein SpsA, Chain A"/>
    <property type="match status" value="1"/>
</dbReference>
<protein>
    <submittedName>
        <fullName evidence="9">Glycosyltransferase, catalytic subunit of cellulose synthase and poly-beta-1,6-N-acetylglucosamine synthase</fullName>
    </submittedName>
</protein>
<feature type="transmembrane region" description="Helical" evidence="7">
    <location>
        <begin position="190"/>
        <end position="210"/>
    </location>
</feature>
<feature type="domain" description="Type II secretion system protein GspE N-terminal" evidence="8">
    <location>
        <begin position="80"/>
        <end position="158"/>
    </location>
</feature>
<evidence type="ECO:0000256" key="1">
    <source>
        <dbReference type="ARBA" id="ARBA00004141"/>
    </source>
</evidence>
<keyword evidence="10" id="KW-1185">Reference proteome</keyword>
<dbReference type="SUPFAM" id="SSF160246">
    <property type="entry name" value="EspE N-terminal domain-like"/>
    <property type="match status" value="1"/>
</dbReference>
<dbReference type="STRING" id="933059.SAMN04488103_102553"/>
<feature type="transmembrane region" description="Helical" evidence="7">
    <location>
        <begin position="505"/>
        <end position="526"/>
    </location>
</feature>
<dbReference type="SUPFAM" id="SSF53448">
    <property type="entry name" value="Nucleotide-diphospho-sugar transferases"/>
    <property type="match status" value="1"/>
</dbReference>
<proteinExistence type="predicted"/>
<dbReference type="Proteomes" id="UP000198761">
    <property type="component" value="Unassembled WGS sequence"/>
</dbReference>
<dbReference type="GO" id="GO:0016020">
    <property type="term" value="C:membrane"/>
    <property type="evidence" value="ECO:0007669"/>
    <property type="project" value="UniProtKB-SubCell"/>
</dbReference>
<keyword evidence="3 9" id="KW-0808">Transferase</keyword>
<dbReference type="InterPro" id="IPR037257">
    <property type="entry name" value="T2SS_E_N_sf"/>
</dbReference>
<evidence type="ECO:0000259" key="8">
    <source>
        <dbReference type="Pfam" id="PF05157"/>
    </source>
</evidence>
<dbReference type="RefSeq" id="WP_091298711.1">
    <property type="nucleotide sequence ID" value="NZ_FOCE01000002.1"/>
</dbReference>
<dbReference type="PANTHER" id="PTHR43867:SF2">
    <property type="entry name" value="CELLULOSE SYNTHASE CATALYTIC SUBUNIT A [UDP-FORMING]"/>
    <property type="match status" value="1"/>
</dbReference>
<keyword evidence="6 7" id="KW-0472">Membrane</keyword>
<dbReference type="CDD" id="cd06427">
    <property type="entry name" value="CESA_like_2"/>
    <property type="match status" value="1"/>
</dbReference>